<evidence type="ECO:0000256" key="1">
    <source>
        <dbReference type="SAM" id="MobiDB-lite"/>
    </source>
</evidence>
<dbReference type="RefSeq" id="WP_107018292.1">
    <property type="nucleotide sequence ID" value="NZ_KZ679045.1"/>
</dbReference>
<reference evidence="2 3" key="1">
    <citation type="submission" date="2018-03" db="EMBL/GenBank/DDBJ databases">
        <title>Streptomyces dioscori sp. nov., a novel endophytic actinobacterium isolated from bulbil of Dioscorea bulbifera L.</title>
        <authorList>
            <person name="Zhikuan W."/>
        </authorList>
    </citation>
    <scope>NUCLEOTIDE SEQUENCE [LARGE SCALE GENOMIC DNA]</scope>
    <source>
        <strain evidence="2 3">A217</strain>
    </source>
</reference>
<evidence type="ECO:0000313" key="2">
    <source>
        <dbReference type="EMBL" id="PSM41251.1"/>
    </source>
</evidence>
<feature type="compositionally biased region" description="Gly residues" evidence="1">
    <location>
        <begin position="47"/>
        <end position="57"/>
    </location>
</feature>
<comment type="caution">
    <text evidence="2">The sequence shown here is derived from an EMBL/GenBank/DDBJ whole genome shotgun (WGS) entry which is preliminary data.</text>
</comment>
<dbReference type="Proteomes" id="UP000240429">
    <property type="component" value="Unassembled WGS sequence"/>
</dbReference>
<keyword evidence="3" id="KW-1185">Reference proteome</keyword>
<feature type="region of interest" description="Disordered" evidence="1">
    <location>
        <begin position="43"/>
        <end position="79"/>
    </location>
</feature>
<name>A0A2P8Q4S7_9ACTN</name>
<accession>A0A2P8Q4S7</accession>
<protein>
    <submittedName>
        <fullName evidence="2">Uncharacterized protein</fullName>
    </submittedName>
</protein>
<organism evidence="2 3">
    <name type="scientific">Streptomyces dioscori</name>
    <dbReference type="NCBI Taxonomy" id="2109333"/>
    <lineage>
        <taxon>Bacteria</taxon>
        <taxon>Bacillati</taxon>
        <taxon>Actinomycetota</taxon>
        <taxon>Actinomycetes</taxon>
        <taxon>Kitasatosporales</taxon>
        <taxon>Streptomycetaceae</taxon>
        <taxon>Streptomyces</taxon>
        <taxon>Streptomyces aurantiacus group</taxon>
    </lineage>
</organism>
<dbReference type="OrthoDB" id="4334394at2"/>
<proteinExistence type="predicted"/>
<dbReference type="AlphaFoldDB" id="A0A2P8Q4S7"/>
<sequence length="96" mass="10621">MGTLIVLAILVLVVLGFNSPVWWLAAAALVYLYVRFLRAGQGASGPSSGGGGGGGGSSSSSTARMDSDYHSYRQRRDRMAKWERRYRRERPWNVKK</sequence>
<evidence type="ECO:0000313" key="3">
    <source>
        <dbReference type="Proteomes" id="UP000240429"/>
    </source>
</evidence>
<dbReference type="EMBL" id="PYBJ01000014">
    <property type="protein sequence ID" value="PSM41251.1"/>
    <property type="molecule type" value="Genomic_DNA"/>
</dbReference>
<gene>
    <name evidence="2" type="ORF">C6Y14_20875</name>
</gene>